<dbReference type="SUPFAM" id="SSF49503">
    <property type="entry name" value="Cupredoxins"/>
    <property type="match status" value="1"/>
</dbReference>
<organism evidence="3 4">
    <name type="scientific">Aspergillus sydowii CBS 593.65</name>
    <dbReference type="NCBI Taxonomy" id="1036612"/>
    <lineage>
        <taxon>Eukaryota</taxon>
        <taxon>Fungi</taxon>
        <taxon>Dikarya</taxon>
        <taxon>Ascomycota</taxon>
        <taxon>Pezizomycotina</taxon>
        <taxon>Eurotiomycetes</taxon>
        <taxon>Eurotiomycetidae</taxon>
        <taxon>Eurotiales</taxon>
        <taxon>Aspergillaceae</taxon>
        <taxon>Aspergillus</taxon>
        <taxon>Aspergillus subgen. Nidulantes</taxon>
    </lineage>
</organism>
<dbReference type="VEuPathDB" id="FungiDB:ASPSYDRAFT_28318"/>
<dbReference type="EMBL" id="KV878583">
    <property type="protein sequence ID" value="OJJ62697.1"/>
    <property type="molecule type" value="Genomic_DNA"/>
</dbReference>
<feature type="compositionally biased region" description="Low complexity" evidence="1">
    <location>
        <begin position="327"/>
        <end position="344"/>
    </location>
</feature>
<keyword evidence="2" id="KW-1133">Transmembrane helix</keyword>
<dbReference type="PANTHER" id="PTHR34883">
    <property type="entry name" value="SERINE-RICH PROTEIN, PUTATIVE-RELATED-RELATED"/>
    <property type="match status" value="1"/>
</dbReference>
<dbReference type="STRING" id="1036612.A0A1L9TTD0"/>
<dbReference type="OrthoDB" id="2331100at2759"/>
<sequence length="426" mass="45439">MGDPMMDAFLGWEDRETVFTFDFPVELPYTQISPILPCIEPLPSVEDVPDLIPDCEPVAQDAIAKLTNLVGELLSRVAILEAQLRSESRREREALERYVEARLPSPNELKDRCETSDGGLVTVNPPNVSMIIQSILPLAFALRTFATTVNVDQTVTLQVDETDGQVIHHVSVGLQGSPTFVPNRLNANIGDQILFEFHNLNHTLTQSSLDKPCVPIGGFDTGFNEYNPQDRNNVIVSLTVNSLDPQWFFCKQDRPLAHCHAGMVFALNPGDQMGAFLRNARRDNDNLDKDPVSTEQSTSTHTKESGTASPTSPTSPFLGHGPASPVTSGSVLASGATSSSATTGPVFTSGSTSASQNSYASAAGLVTPVVVTTVTRTVGCTGTASANKRSSSPAVFSSEGHSSVFPPLVISFGLVLGLAVIIGVVM</sequence>
<evidence type="ECO:0000313" key="3">
    <source>
        <dbReference type="EMBL" id="OJJ62697.1"/>
    </source>
</evidence>
<gene>
    <name evidence="3" type="ORF">ASPSYDRAFT_28318</name>
</gene>
<dbReference type="RefSeq" id="XP_040706503.1">
    <property type="nucleotide sequence ID" value="XM_040844505.1"/>
</dbReference>
<evidence type="ECO:0008006" key="5">
    <source>
        <dbReference type="Google" id="ProtNLM"/>
    </source>
</evidence>
<evidence type="ECO:0000256" key="2">
    <source>
        <dbReference type="SAM" id="Phobius"/>
    </source>
</evidence>
<dbReference type="Proteomes" id="UP000184356">
    <property type="component" value="Unassembled WGS sequence"/>
</dbReference>
<evidence type="ECO:0000256" key="1">
    <source>
        <dbReference type="SAM" id="MobiDB-lite"/>
    </source>
</evidence>
<feature type="region of interest" description="Disordered" evidence="1">
    <location>
        <begin position="283"/>
        <end position="353"/>
    </location>
</feature>
<keyword evidence="2" id="KW-0472">Membrane</keyword>
<dbReference type="CDD" id="cd00920">
    <property type="entry name" value="Cupredoxin"/>
    <property type="match status" value="1"/>
</dbReference>
<feature type="compositionally biased region" description="Low complexity" evidence="1">
    <location>
        <begin position="307"/>
        <end position="316"/>
    </location>
</feature>
<evidence type="ECO:0000313" key="4">
    <source>
        <dbReference type="Proteomes" id="UP000184356"/>
    </source>
</evidence>
<dbReference type="AlphaFoldDB" id="A0A1L9TTD0"/>
<feature type="compositionally biased region" description="Basic and acidic residues" evidence="1">
    <location>
        <begin position="283"/>
        <end position="292"/>
    </location>
</feature>
<dbReference type="InterPro" id="IPR052953">
    <property type="entry name" value="Ser-rich/MCO-related"/>
</dbReference>
<keyword evidence="4" id="KW-1185">Reference proteome</keyword>
<dbReference type="Gene3D" id="2.60.40.420">
    <property type="entry name" value="Cupredoxins - blue copper proteins"/>
    <property type="match status" value="1"/>
</dbReference>
<reference evidence="4" key="1">
    <citation type="journal article" date="2017" name="Genome Biol.">
        <title>Comparative genomics reveals high biological diversity and specific adaptations in the industrially and medically important fungal genus Aspergillus.</title>
        <authorList>
            <person name="de Vries R.P."/>
            <person name="Riley R."/>
            <person name="Wiebenga A."/>
            <person name="Aguilar-Osorio G."/>
            <person name="Amillis S."/>
            <person name="Uchima C.A."/>
            <person name="Anderluh G."/>
            <person name="Asadollahi M."/>
            <person name="Askin M."/>
            <person name="Barry K."/>
            <person name="Battaglia E."/>
            <person name="Bayram O."/>
            <person name="Benocci T."/>
            <person name="Braus-Stromeyer S.A."/>
            <person name="Caldana C."/>
            <person name="Canovas D."/>
            <person name="Cerqueira G.C."/>
            <person name="Chen F."/>
            <person name="Chen W."/>
            <person name="Choi C."/>
            <person name="Clum A."/>
            <person name="Dos Santos R.A."/>
            <person name="Damasio A.R."/>
            <person name="Diallinas G."/>
            <person name="Emri T."/>
            <person name="Fekete E."/>
            <person name="Flipphi M."/>
            <person name="Freyberg S."/>
            <person name="Gallo A."/>
            <person name="Gournas C."/>
            <person name="Habgood R."/>
            <person name="Hainaut M."/>
            <person name="Harispe M.L."/>
            <person name="Henrissat B."/>
            <person name="Hilden K.S."/>
            <person name="Hope R."/>
            <person name="Hossain A."/>
            <person name="Karabika E."/>
            <person name="Karaffa L."/>
            <person name="Karanyi Z."/>
            <person name="Krasevec N."/>
            <person name="Kuo A."/>
            <person name="Kusch H."/>
            <person name="LaButti K."/>
            <person name="Lagendijk E.L."/>
            <person name="Lapidus A."/>
            <person name="Levasseur A."/>
            <person name="Lindquist E."/>
            <person name="Lipzen A."/>
            <person name="Logrieco A.F."/>
            <person name="MacCabe A."/>
            <person name="Maekelae M.R."/>
            <person name="Malavazi I."/>
            <person name="Melin P."/>
            <person name="Meyer V."/>
            <person name="Mielnichuk N."/>
            <person name="Miskei M."/>
            <person name="Molnar A.P."/>
            <person name="Mule G."/>
            <person name="Ngan C.Y."/>
            <person name="Orejas M."/>
            <person name="Orosz E."/>
            <person name="Ouedraogo J.P."/>
            <person name="Overkamp K.M."/>
            <person name="Park H.-S."/>
            <person name="Perrone G."/>
            <person name="Piumi F."/>
            <person name="Punt P.J."/>
            <person name="Ram A.F."/>
            <person name="Ramon A."/>
            <person name="Rauscher S."/>
            <person name="Record E."/>
            <person name="Riano-Pachon D.M."/>
            <person name="Robert V."/>
            <person name="Roehrig J."/>
            <person name="Ruller R."/>
            <person name="Salamov A."/>
            <person name="Salih N.S."/>
            <person name="Samson R.A."/>
            <person name="Sandor E."/>
            <person name="Sanguinetti M."/>
            <person name="Schuetze T."/>
            <person name="Sepcic K."/>
            <person name="Shelest E."/>
            <person name="Sherlock G."/>
            <person name="Sophianopoulou V."/>
            <person name="Squina F.M."/>
            <person name="Sun H."/>
            <person name="Susca A."/>
            <person name="Todd R.B."/>
            <person name="Tsang A."/>
            <person name="Unkles S.E."/>
            <person name="van de Wiele N."/>
            <person name="van Rossen-Uffink D."/>
            <person name="Oliveira J.V."/>
            <person name="Vesth T.C."/>
            <person name="Visser J."/>
            <person name="Yu J.-H."/>
            <person name="Zhou M."/>
            <person name="Andersen M.R."/>
            <person name="Archer D.B."/>
            <person name="Baker S.E."/>
            <person name="Benoit I."/>
            <person name="Brakhage A.A."/>
            <person name="Braus G.H."/>
            <person name="Fischer R."/>
            <person name="Frisvad J.C."/>
            <person name="Goldman G.H."/>
            <person name="Houbraken J."/>
            <person name="Oakley B."/>
            <person name="Pocsi I."/>
            <person name="Scazzocchio C."/>
            <person name="Seiboth B."/>
            <person name="vanKuyk P.A."/>
            <person name="Wortman J."/>
            <person name="Dyer P.S."/>
            <person name="Grigoriev I.V."/>
        </authorList>
    </citation>
    <scope>NUCLEOTIDE SEQUENCE [LARGE SCALE GENOMIC DNA]</scope>
    <source>
        <strain evidence="4">CBS 593.65</strain>
    </source>
</reference>
<keyword evidence="2" id="KW-0812">Transmembrane</keyword>
<feature type="transmembrane region" description="Helical" evidence="2">
    <location>
        <begin position="404"/>
        <end position="425"/>
    </location>
</feature>
<dbReference type="InterPro" id="IPR008972">
    <property type="entry name" value="Cupredoxin"/>
</dbReference>
<protein>
    <recommendedName>
        <fullName evidence="5">Phytocyanin domain-containing protein</fullName>
    </recommendedName>
</protein>
<name>A0A1L9TTD0_9EURO</name>
<dbReference type="PANTHER" id="PTHR34883:SF16">
    <property type="entry name" value="RICH PROTEIN, PUTATIVE-RELATED"/>
    <property type="match status" value="1"/>
</dbReference>
<dbReference type="GeneID" id="63760578"/>
<accession>A0A1L9TTD0</accession>
<proteinExistence type="predicted"/>